<keyword evidence="1" id="KW-0479">Metal-binding</keyword>
<dbReference type="PROSITE" id="PS50157">
    <property type="entry name" value="ZINC_FINGER_C2H2_2"/>
    <property type="match status" value="2"/>
</dbReference>
<dbReference type="Gene3D" id="3.30.160.60">
    <property type="entry name" value="Classic Zinc Finger"/>
    <property type="match status" value="1"/>
</dbReference>
<proteinExistence type="predicted"/>
<dbReference type="EMBL" id="JASCZI010211452">
    <property type="protein sequence ID" value="MED6191590.1"/>
    <property type="molecule type" value="Genomic_DNA"/>
</dbReference>
<accession>A0ABU6X2Z4</accession>
<reference evidence="7 8" key="1">
    <citation type="journal article" date="2023" name="Plants (Basel)">
        <title>Bridging the Gap: Combining Genomics and Transcriptomics Approaches to Understand Stylosanthes scabra, an Orphan Legume from the Brazilian Caatinga.</title>
        <authorList>
            <person name="Ferreira-Neto J.R.C."/>
            <person name="da Silva M.D."/>
            <person name="Binneck E."/>
            <person name="de Melo N.F."/>
            <person name="da Silva R.H."/>
            <person name="de Melo A.L.T.M."/>
            <person name="Pandolfi V."/>
            <person name="Bustamante F.O."/>
            <person name="Brasileiro-Vidal A.C."/>
            <person name="Benko-Iseppon A.M."/>
        </authorList>
    </citation>
    <scope>NUCLEOTIDE SEQUENCE [LARGE SCALE GENOMIC DNA]</scope>
    <source>
        <tissue evidence="7">Leaves</tissue>
    </source>
</reference>
<keyword evidence="3 5" id="KW-0863">Zinc-finger</keyword>
<feature type="domain" description="C2H2-type" evidence="6">
    <location>
        <begin position="51"/>
        <end position="79"/>
    </location>
</feature>
<protein>
    <recommendedName>
        <fullName evidence="6">C2H2-type domain-containing protein</fullName>
    </recommendedName>
</protein>
<keyword evidence="4" id="KW-0862">Zinc</keyword>
<dbReference type="PANTHER" id="PTHR24379:SF121">
    <property type="entry name" value="C2H2-TYPE DOMAIN-CONTAINING PROTEIN"/>
    <property type="match status" value="1"/>
</dbReference>
<evidence type="ECO:0000256" key="3">
    <source>
        <dbReference type="ARBA" id="ARBA00022771"/>
    </source>
</evidence>
<evidence type="ECO:0000313" key="8">
    <source>
        <dbReference type="Proteomes" id="UP001341840"/>
    </source>
</evidence>
<evidence type="ECO:0000256" key="5">
    <source>
        <dbReference type="PROSITE-ProRule" id="PRU00042"/>
    </source>
</evidence>
<dbReference type="InterPro" id="IPR013087">
    <property type="entry name" value="Znf_C2H2_type"/>
</dbReference>
<name>A0ABU6X2Z4_9FABA</name>
<evidence type="ECO:0000256" key="1">
    <source>
        <dbReference type="ARBA" id="ARBA00022723"/>
    </source>
</evidence>
<evidence type="ECO:0000313" key="7">
    <source>
        <dbReference type="EMBL" id="MED6191590.1"/>
    </source>
</evidence>
<dbReference type="PANTHER" id="PTHR24379">
    <property type="entry name" value="KRAB AND ZINC FINGER DOMAIN-CONTAINING"/>
    <property type="match status" value="1"/>
</dbReference>
<gene>
    <name evidence="7" type="ORF">PIB30_001868</name>
</gene>
<organism evidence="7 8">
    <name type="scientific">Stylosanthes scabra</name>
    <dbReference type="NCBI Taxonomy" id="79078"/>
    <lineage>
        <taxon>Eukaryota</taxon>
        <taxon>Viridiplantae</taxon>
        <taxon>Streptophyta</taxon>
        <taxon>Embryophyta</taxon>
        <taxon>Tracheophyta</taxon>
        <taxon>Spermatophyta</taxon>
        <taxon>Magnoliopsida</taxon>
        <taxon>eudicotyledons</taxon>
        <taxon>Gunneridae</taxon>
        <taxon>Pentapetalae</taxon>
        <taxon>rosids</taxon>
        <taxon>fabids</taxon>
        <taxon>Fabales</taxon>
        <taxon>Fabaceae</taxon>
        <taxon>Papilionoideae</taxon>
        <taxon>50 kb inversion clade</taxon>
        <taxon>dalbergioids sensu lato</taxon>
        <taxon>Dalbergieae</taxon>
        <taxon>Pterocarpus clade</taxon>
        <taxon>Stylosanthes</taxon>
    </lineage>
</organism>
<evidence type="ECO:0000256" key="2">
    <source>
        <dbReference type="ARBA" id="ARBA00022737"/>
    </source>
</evidence>
<comment type="caution">
    <text evidence="7">The sequence shown here is derived from an EMBL/GenBank/DDBJ whole genome shotgun (WGS) entry which is preliminary data.</text>
</comment>
<dbReference type="PROSITE" id="PS00028">
    <property type="entry name" value="ZINC_FINGER_C2H2_1"/>
    <property type="match status" value="3"/>
</dbReference>
<sequence length="188" mass="22006">MKGRKQRETSPPPPPPAAVVAKYTCINCKQEFEEFVDMMKHSEDNHGDKPFLCKDCANRVSTEKTLEAHRREDHMDMEEHADEEHSLNPHVCKQCANRFFTQIDLDMHRVECIHFILSAERYRCIYCDHALFDTYELMLDHSNKKHSEGFLCDSCANRIITKKLLKIHQSECPKVVSKPSQRKCKKQN</sequence>
<keyword evidence="2" id="KW-0677">Repeat</keyword>
<evidence type="ECO:0000256" key="4">
    <source>
        <dbReference type="ARBA" id="ARBA00022833"/>
    </source>
</evidence>
<evidence type="ECO:0000259" key="6">
    <source>
        <dbReference type="PROSITE" id="PS50157"/>
    </source>
</evidence>
<dbReference type="Proteomes" id="UP001341840">
    <property type="component" value="Unassembled WGS sequence"/>
</dbReference>
<dbReference type="SMART" id="SM00355">
    <property type="entry name" value="ZnF_C2H2"/>
    <property type="match status" value="4"/>
</dbReference>
<feature type="domain" description="C2H2-type" evidence="6">
    <location>
        <begin position="23"/>
        <end position="50"/>
    </location>
</feature>
<keyword evidence="8" id="KW-1185">Reference proteome</keyword>